<comment type="cofactor">
    <cofactor evidence="12">
        <name>Zn(2+)</name>
        <dbReference type="ChEBI" id="CHEBI:29105"/>
    </cofactor>
    <text evidence="12">Binds 2 Zn(2+) ions per subunit. It is not clear if Zn(2+) or Mg(2+) is physiologically important.</text>
</comment>
<dbReference type="AlphaFoldDB" id="A0A2T0QFB6"/>
<dbReference type="GO" id="GO:0004521">
    <property type="term" value="F:RNA endonuclease activity"/>
    <property type="evidence" value="ECO:0007669"/>
    <property type="project" value="UniProtKB-UniRule"/>
</dbReference>
<feature type="binding site" evidence="12">
    <location>
        <position position="89"/>
    </location>
    <ligand>
        <name>Zn(2+)</name>
        <dbReference type="ChEBI" id="CHEBI:29105"/>
        <label>1</label>
        <note>catalytic</note>
    </ligand>
</feature>
<dbReference type="OrthoDB" id="9770211at2"/>
<gene>
    <name evidence="9" type="primary">rnj</name>
    <name evidence="14" type="ORF">CLV72_1011229</name>
</gene>
<evidence type="ECO:0000256" key="6">
    <source>
        <dbReference type="ARBA" id="ARBA00022833"/>
    </source>
</evidence>
<evidence type="ECO:0000256" key="5">
    <source>
        <dbReference type="ARBA" id="ARBA00022801"/>
    </source>
</evidence>
<feature type="binding site" evidence="11">
    <location>
        <begin position="242"/>
        <end position="244"/>
    </location>
    <ligand>
        <name>substrate</name>
    </ligand>
</feature>
<evidence type="ECO:0000256" key="2">
    <source>
        <dbReference type="ARBA" id="ARBA00022722"/>
    </source>
</evidence>
<feature type="binding site" evidence="12">
    <location>
        <position position="88"/>
    </location>
    <ligand>
        <name>Zn(2+)</name>
        <dbReference type="ChEBI" id="CHEBI:29105"/>
        <label>1</label>
        <note>catalytic</note>
    </ligand>
</feature>
<dbReference type="InterPro" id="IPR041636">
    <property type="entry name" value="RNase_J_C"/>
</dbReference>
<dbReference type="InterPro" id="IPR042173">
    <property type="entry name" value="RNase_J_2"/>
</dbReference>
<dbReference type="Gene3D" id="3.40.50.10710">
    <property type="entry name" value="Metallo-hydrolase/oxidoreductase"/>
    <property type="match status" value="1"/>
</dbReference>
<dbReference type="CDD" id="cd07714">
    <property type="entry name" value="RNaseJ_MBL-fold"/>
    <property type="match status" value="1"/>
</dbReference>
<evidence type="ECO:0000256" key="10">
    <source>
        <dbReference type="PIRSR" id="PIRSR004803-1"/>
    </source>
</evidence>
<feature type="binding site" evidence="12">
    <location>
        <position position="399"/>
    </location>
    <ligand>
        <name>Zn(2+)</name>
        <dbReference type="ChEBI" id="CHEBI:29105"/>
        <label>1</label>
        <note>catalytic</note>
    </ligand>
</feature>
<dbReference type="Gene3D" id="3.60.15.10">
    <property type="entry name" value="Ribonuclease Z/Hydroxyacylglutathione hydrolase-like"/>
    <property type="match status" value="1"/>
</dbReference>
<evidence type="ECO:0000256" key="11">
    <source>
        <dbReference type="PIRSR" id="PIRSR004803-2"/>
    </source>
</evidence>
<dbReference type="RefSeq" id="WP_106240516.1">
    <property type="nucleotide sequence ID" value="NZ_PVZC01000001.1"/>
</dbReference>
<dbReference type="GO" id="GO:0004534">
    <property type="term" value="F:5'-3' RNA exonuclease activity"/>
    <property type="evidence" value="ECO:0007669"/>
    <property type="project" value="UniProtKB-UniRule"/>
</dbReference>
<dbReference type="SMART" id="SM00849">
    <property type="entry name" value="Lactamase_B"/>
    <property type="match status" value="1"/>
</dbReference>
<dbReference type="GO" id="GO:0003723">
    <property type="term" value="F:RNA binding"/>
    <property type="evidence" value="ECO:0007669"/>
    <property type="project" value="UniProtKB-UniRule"/>
</dbReference>
<dbReference type="EMBL" id="PVZC01000001">
    <property type="protein sequence ID" value="PRY02626.1"/>
    <property type="molecule type" value="Genomic_DNA"/>
</dbReference>
<comment type="caution">
    <text evidence="14">The sequence shown here is derived from an EMBL/GenBank/DDBJ whole genome shotgun (WGS) entry which is preliminary data.</text>
</comment>
<accession>A0A2T0QFB6</accession>
<dbReference type="EC" id="3.1.-.-" evidence="9"/>
<sequence length="561" mass="60798">MSHPHPELPSPPPLPKGALRVVALGGLGEVGRNMTVFEYDGRLLIVDCGVLFPETEQPGVDLILPDFEHIRHRLDDVEALVLTHGHEDHIGAVPYLLRERADIPVIGSRLTLALITSKLGEHRIKPVTQQVAEGERHSFGPFACEFFAVNHSIPDALAVGVRTPGGTVLHTGDFKMDQLPLDGRLTDLGGFARFGAEGVDLLLSDSTNAEVPGFVTSERDIAPVLDGVFARAAKRVIVACFASHVHRVQQVLDAAGAHGRKVAFVGRSMVRNMNVARDLGYLQVPDGLLVDVRELDELPPDRVVLVSTGSQGEPMSALSRMANRDHQIRIEEDDTIVLASSLIPGNENAVNRVINGLTRWGAKVVHKGNARVHVSGHSPAGELLYVLNMVRPRNFMPVHGEWRHLRAHADLAVLSGVPESHVAVAEDGVVVDLIDGRARVVGAVPCGYVYVDGASVGDITEAALKDRRILGDEGFVSVVIVVDSTTGKLVSEPQFHARGSGIDPSDFDAMLPKLEEGLERAAADGVNDPHQLRQLVRRTVGRWVSDTYRRRPMIIPVVMDV</sequence>
<dbReference type="InterPro" id="IPR004613">
    <property type="entry name" value="RNase_J"/>
</dbReference>
<feature type="binding site" evidence="12">
    <location>
        <position position="151"/>
    </location>
    <ligand>
        <name>Zn(2+)</name>
        <dbReference type="ChEBI" id="CHEBI:29105"/>
        <label>1</label>
        <note>catalytic</note>
    </ligand>
</feature>
<evidence type="ECO:0000256" key="12">
    <source>
        <dbReference type="PIRSR" id="PIRSR004803-3"/>
    </source>
</evidence>
<keyword evidence="9" id="KW-0698">rRNA processing</keyword>
<proteinExistence type="inferred from homology"/>
<evidence type="ECO:0000256" key="9">
    <source>
        <dbReference type="HAMAP-Rule" id="MF_01491"/>
    </source>
</evidence>
<feature type="binding site" evidence="12">
    <location>
        <position position="86"/>
    </location>
    <ligand>
        <name>Zn(2+)</name>
        <dbReference type="ChEBI" id="CHEBI:29105"/>
        <label>1</label>
        <note>catalytic</note>
    </ligand>
</feature>
<dbReference type="PANTHER" id="PTHR43694">
    <property type="entry name" value="RIBONUCLEASE J"/>
    <property type="match status" value="1"/>
</dbReference>
<comment type="function">
    <text evidence="9">An RNase that has 5'-3' exonuclease and possibly endonuclease activity. Involved in maturation of rRNA and in some organisms also mRNA maturation and/or decay.</text>
</comment>
<evidence type="ECO:0000256" key="3">
    <source>
        <dbReference type="ARBA" id="ARBA00022723"/>
    </source>
</evidence>
<organism evidence="14 15">
    <name type="scientific">Allonocardiopsis opalescens</name>
    <dbReference type="NCBI Taxonomy" id="1144618"/>
    <lineage>
        <taxon>Bacteria</taxon>
        <taxon>Bacillati</taxon>
        <taxon>Actinomycetota</taxon>
        <taxon>Actinomycetes</taxon>
        <taxon>Streptosporangiales</taxon>
        <taxon>Allonocardiopsis</taxon>
    </lineage>
</organism>
<evidence type="ECO:0000256" key="8">
    <source>
        <dbReference type="ARBA" id="ARBA00022884"/>
    </source>
</evidence>
<evidence type="ECO:0000259" key="13">
    <source>
        <dbReference type="SMART" id="SM00849"/>
    </source>
</evidence>
<feature type="binding site" evidence="12">
    <location>
        <position position="84"/>
    </location>
    <ligand>
        <name>Zn(2+)</name>
        <dbReference type="ChEBI" id="CHEBI:29105"/>
        <label>1</label>
        <note>catalytic</note>
    </ligand>
</feature>
<feature type="binding site" evidence="12">
    <location>
        <position position="59"/>
    </location>
    <ligand>
        <name>Ca(2+)</name>
        <dbReference type="ChEBI" id="CHEBI:29108"/>
    </ligand>
</feature>
<keyword evidence="4 9" id="KW-0255">Endonuclease</keyword>
<dbReference type="Proteomes" id="UP000237846">
    <property type="component" value="Unassembled WGS sequence"/>
</dbReference>
<dbReference type="GO" id="GO:0006364">
    <property type="term" value="P:rRNA processing"/>
    <property type="evidence" value="ECO:0007669"/>
    <property type="project" value="UniProtKB-UniRule"/>
</dbReference>
<keyword evidence="5 9" id="KW-0378">Hydrolase</keyword>
<dbReference type="HAMAP" id="MF_01491">
    <property type="entry name" value="RNase_J_bact"/>
    <property type="match status" value="1"/>
</dbReference>
<dbReference type="SUPFAM" id="SSF56281">
    <property type="entry name" value="Metallo-hydrolase/oxidoreductase"/>
    <property type="match status" value="1"/>
</dbReference>
<keyword evidence="2 9" id="KW-0540">Nuclease</keyword>
<protein>
    <recommendedName>
        <fullName evidence="9">Ribonuclease J</fullName>
        <shortName evidence="9">RNase J</shortName>
        <ecNumber evidence="9">3.1.-.-</ecNumber>
    </recommendedName>
</protein>
<dbReference type="Pfam" id="PF00753">
    <property type="entry name" value="Lactamase_B"/>
    <property type="match status" value="1"/>
</dbReference>
<evidence type="ECO:0000256" key="7">
    <source>
        <dbReference type="ARBA" id="ARBA00022839"/>
    </source>
</evidence>
<name>A0A2T0QFB6_9ACTN</name>
<dbReference type="Pfam" id="PF22505">
    <property type="entry name" value="RNase_J_b_CASP"/>
    <property type="match status" value="1"/>
</dbReference>
<feature type="active site" description="Proton acceptor" evidence="10">
    <location>
        <position position="377"/>
    </location>
</feature>
<feature type="binding site" evidence="12">
    <location>
        <position position="452"/>
    </location>
    <ligand>
        <name>Ca(2+)</name>
        <dbReference type="ChEBI" id="CHEBI:29108"/>
    </ligand>
</feature>
<reference evidence="14 15" key="1">
    <citation type="submission" date="2018-03" db="EMBL/GenBank/DDBJ databases">
        <title>Genomic Encyclopedia of Archaeal and Bacterial Type Strains, Phase II (KMG-II): from individual species to whole genera.</title>
        <authorList>
            <person name="Goeker M."/>
        </authorList>
    </citation>
    <scope>NUCLEOTIDE SEQUENCE [LARGE SCALE GENOMIC DNA]</scope>
    <source>
        <strain evidence="14 15">DSM 45601</strain>
    </source>
</reference>
<feature type="binding site" evidence="12">
    <location>
        <position position="173"/>
    </location>
    <ligand>
        <name>Zn(2+)</name>
        <dbReference type="ChEBI" id="CHEBI:29105"/>
        <label>1</label>
        <note>catalytic</note>
    </ligand>
</feature>
<dbReference type="InterPro" id="IPR055132">
    <property type="entry name" value="RNase_J_b_CASP"/>
</dbReference>
<keyword evidence="12" id="KW-0106">Calcium</keyword>
<feature type="domain" description="Metallo-beta-lactamase" evidence="13">
    <location>
        <begin position="31"/>
        <end position="225"/>
    </location>
</feature>
<dbReference type="PANTHER" id="PTHR43694:SF1">
    <property type="entry name" value="RIBONUCLEASE J"/>
    <property type="match status" value="1"/>
</dbReference>
<evidence type="ECO:0000256" key="1">
    <source>
        <dbReference type="ARBA" id="ARBA00022490"/>
    </source>
</evidence>
<evidence type="ECO:0000256" key="4">
    <source>
        <dbReference type="ARBA" id="ARBA00022759"/>
    </source>
</evidence>
<dbReference type="PIRSF" id="PIRSF004803">
    <property type="entry name" value="RnjA"/>
    <property type="match status" value="1"/>
</dbReference>
<feature type="binding site" evidence="12">
    <location>
        <position position="61"/>
    </location>
    <ligand>
        <name>Ca(2+)</name>
        <dbReference type="ChEBI" id="CHEBI:29108"/>
    </ligand>
</feature>
<comment type="subcellular location">
    <subcellularLocation>
        <location evidence="9">Cytoplasm</location>
    </subcellularLocation>
</comment>
<keyword evidence="15" id="KW-1185">Reference proteome</keyword>
<feature type="binding site" evidence="9 11">
    <location>
        <begin position="373"/>
        <end position="377"/>
    </location>
    <ligand>
        <name>substrate</name>
    </ligand>
</feature>
<dbReference type="InterPro" id="IPR001279">
    <property type="entry name" value="Metallo-B-lactamas"/>
</dbReference>
<comment type="similarity">
    <text evidence="9">Belongs to the metallo-beta-lactamase superfamily. RNA-metabolizing metallo-beta-lactamase-like family. Bacterial RNase J subfamily.</text>
</comment>
<dbReference type="InterPro" id="IPR011108">
    <property type="entry name" value="RMMBL"/>
</dbReference>
<keyword evidence="1 9" id="KW-0963">Cytoplasm</keyword>
<dbReference type="GO" id="GO:0005737">
    <property type="term" value="C:cytoplasm"/>
    <property type="evidence" value="ECO:0007669"/>
    <property type="project" value="UniProtKB-SubCell"/>
</dbReference>
<keyword evidence="6 12" id="KW-0862">Zinc</keyword>
<keyword evidence="3 12" id="KW-0479">Metal-binding</keyword>
<comment type="subunit">
    <text evidence="9">Homodimer, may be a subunit of the RNA degradosome.</text>
</comment>
<keyword evidence="7 9" id="KW-0269">Exonuclease</keyword>
<comment type="cofactor">
    <cofactor evidence="12">
        <name>Ca(2+)</name>
        <dbReference type="ChEBI" id="CHEBI:29108"/>
    </cofactor>
    <text evidence="12">Binds 1 Ca(2+) cation per subunit. Seen in 1 crystal structure, it is not clear if it is physiologically important.</text>
</comment>
<dbReference type="Gene3D" id="3.10.20.580">
    <property type="match status" value="1"/>
</dbReference>
<dbReference type="InterPro" id="IPR036866">
    <property type="entry name" value="RibonucZ/Hydroxyglut_hydro"/>
</dbReference>
<dbReference type="NCBIfam" id="TIGR00649">
    <property type="entry name" value="MG423"/>
    <property type="match status" value="1"/>
</dbReference>
<evidence type="ECO:0000313" key="15">
    <source>
        <dbReference type="Proteomes" id="UP000237846"/>
    </source>
</evidence>
<dbReference type="Pfam" id="PF17770">
    <property type="entry name" value="RNase_J_C"/>
    <property type="match status" value="1"/>
</dbReference>
<feature type="active site" description="Proton donor" evidence="10">
    <location>
        <position position="205"/>
    </location>
</feature>
<dbReference type="GO" id="GO:0008270">
    <property type="term" value="F:zinc ion binding"/>
    <property type="evidence" value="ECO:0007669"/>
    <property type="project" value="InterPro"/>
</dbReference>
<evidence type="ECO:0000313" key="14">
    <source>
        <dbReference type="EMBL" id="PRY02626.1"/>
    </source>
</evidence>
<keyword evidence="8 9" id="KW-0694">RNA-binding</keyword>
<dbReference type="Pfam" id="PF07521">
    <property type="entry name" value="RMMBL"/>
    <property type="match status" value="1"/>
</dbReference>
<dbReference type="InterPro" id="IPR030854">
    <property type="entry name" value="RNase_J_bac"/>
</dbReference>